<dbReference type="Pfam" id="PF00355">
    <property type="entry name" value="Rieske"/>
    <property type="match status" value="1"/>
</dbReference>
<gene>
    <name evidence="7" type="ORF">SAMN05216225_1001273</name>
</gene>
<dbReference type="GO" id="GO:0046872">
    <property type="term" value="F:metal ion binding"/>
    <property type="evidence" value="ECO:0007669"/>
    <property type="project" value="UniProtKB-KW"/>
</dbReference>
<dbReference type="Pfam" id="PF01266">
    <property type="entry name" value="DAO"/>
    <property type="match status" value="1"/>
</dbReference>
<keyword evidence="5" id="KW-1015">Disulfide bond</keyword>
<dbReference type="PRINTS" id="PR00162">
    <property type="entry name" value="RIESKE"/>
</dbReference>
<organism evidence="7 8">
    <name type="scientific">Ornithinibacillus halophilus</name>
    <dbReference type="NCBI Taxonomy" id="930117"/>
    <lineage>
        <taxon>Bacteria</taxon>
        <taxon>Bacillati</taxon>
        <taxon>Bacillota</taxon>
        <taxon>Bacilli</taxon>
        <taxon>Bacillales</taxon>
        <taxon>Bacillaceae</taxon>
        <taxon>Ornithinibacillus</taxon>
    </lineage>
</organism>
<dbReference type="InterPro" id="IPR017941">
    <property type="entry name" value="Rieske_2Fe-2S"/>
</dbReference>
<evidence type="ECO:0000259" key="6">
    <source>
        <dbReference type="PROSITE" id="PS51296"/>
    </source>
</evidence>
<reference evidence="7 8" key="1">
    <citation type="submission" date="2016-11" db="EMBL/GenBank/DDBJ databases">
        <authorList>
            <person name="Jaros S."/>
            <person name="Januszkiewicz K."/>
            <person name="Wedrychowicz H."/>
        </authorList>
    </citation>
    <scope>NUCLEOTIDE SEQUENCE [LARGE SCALE GENOMIC DNA]</scope>
    <source>
        <strain evidence="7 8">IBRC-M 10683</strain>
    </source>
</reference>
<name>A0A1M5CK94_9BACI</name>
<dbReference type="Gene3D" id="3.50.50.60">
    <property type="entry name" value="FAD/NAD(P)-binding domain"/>
    <property type="match status" value="1"/>
</dbReference>
<dbReference type="InterPro" id="IPR005805">
    <property type="entry name" value="Rieske_Fe-S_prot_C"/>
</dbReference>
<dbReference type="Gene3D" id="2.102.10.10">
    <property type="entry name" value="Rieske [2Fe-2S] iron-sulphur domain"/>
    <property type="match status" value="1"/>
</dbReference>
<evidence type="ECO:0000256" key="5">
    <source>
        <dbReference type="ARBA" id="ARBA00023157"/>
    </source>
</evidence>
<evidence type="ECO:0000313" key="7">
    <source>
        <dbReference type="EMBL" id="SHF54832.1"/>
    </source>
</evidence>
<dbReference type="GO" id="GO:0005737">
    <property type="term" value="C:cytoplasm"/>
    <property type="evidence" value="ECO:0007669"/>
    <property type="project" value="TreeGrafter"/>
</dbReference>
<evidence type="ECO:0000313" key="8">
    <source>
        <dbReference type="Proteomes" id="UP000183988"/>
    </source>
</evidence>
<dbReference type="Gene3D" id="3.30.9.10">
    <property type="entry name" value="D-Amino Acid Oxidase, subunit A, domain 2"/>
    <property type="match status" value="1"/>
</dbReference>
<dbReference type="InterPro" id="IPR036188">
    <property type="entry name" value="FAD/NAD-bd_sf"/>
</dbReference>
<keyword evidence="1" id="KW-0001">2Fe-2S</keyword>
<dbReference type="InterPro" id="IPR038010">
    <property type="entry name" value="YhfW_C"/>
</dbReference>
<keyword evidence="3" id="KW-0408">Iron</keyword>
<evidence type="ECO:0000256" key="2">
    <source>
        <dbReference type="ARBA" id="ARBA00022723"/>
    </source>
</evidence>
<dbReference type="SUPFAM" id="SSF51971">
    <property type="entry name" value="Nucleotide-binding domain"/>
    <property type="match status" value="1"/>
</dbReference>
<keyword evidence="2" id="KW-0479">Metal-binding</keyword>
<dbReference type="SUPFAM" id="SSF50022">
    <property type="entry name" value="ISP domain"/>
    <property type="match status" value="1"/>
</dbReference>
<dbReference type="PANTHER" id="PTHR13847">
    <property type="entry name" value="SARCOSINE DEHYDROGENASE-RELATED"/>
    <property type="match status" value="1"/>
</dbReference>
<evidence type="ECO:0000256" key="3">
    <source>
        <dbReference type="ARBA" id="ARBA00023004"/>
    </source>
</evidence>
<dbReference type="InterPro" id="IPR006076">
    <property type="entry name" value="FAD-dep_OxRdtase"/>
</dbReference>
<evidence type="ECO:0000256" key="4">
    <source>
        <dbReference type="ARBA" id="ARBA00023014"/>
    </source>
</evidence>
<dbReference type="PROSITE" id="PS51296">
    <property type="entry name" value="RIESKE"/>
    <property type="match status" value="1"/>
</dbReference>
<dbReference type="GO" id="GO:0016020">
    <property type="term" value="C:membrane"/>
    <property type="evidence" value="ECO:0007669"/>
    <property type="project" value="InterPro"/>
</dbReference>
<dbReference type="AlphaFoldDB" id="A0A1M5CK94"/>
<accession>A0A1M5CK94</accession>
<dbReference type="STRING" id="930117.SAMN05216225_1001273"/>
<sequence>MSEKMPQFPESYWLDSTDIPSYPKLEEKKQTEVGIVGGGIVGLTAAYLLSKQGVKVTVIDASTLVNGTTGHTTAKITAQHGIIYDELIQHFGKNMALQYYQAAMEAKKLIETTIRDLNIDCNYQVEDAYIYTNSDDYISKLETEKKAYDELGINGDLTDEIPLDIPVKRALVMKEQAQFHPLKYLHRLIKECENNGVQFFEHTVAIDVEYNKHPAIITKEGHRLLCNHVIVASHFPFYDKQSFYFARMYPERSYVIAVKSDQKYPGGMYINAESPTRSVRSTKVDGQELWLIGGENHKTGQGETTIKHYEALQQFGEEQFGISEFQYRWSAQDLTTLDKVPYIGSIKEGEDSVFVATGFNKWGMTNGTIAAKIFSDKIVHGKNEFEELYTPSRFHADPQIKKFATINADVAKHMIKGKLEITNDTIQGLSTDDAIITKINGKRAGVYKDQDENMYALDTTCTHMGCEVEWNSGDRTWDCPCHGSRFSYKGEVIEGPAKKPLKQIDLSK</sequence>
<keyword evidence="4" id="KW-0411">Iron-sulfur</keyword>
<dbReference type="Proteomes" id="UP000183988">
    <property type="component" value="Unassembled WGS sequence"/>
</dbReference>
<proteinExistence type="predicted"/>
<keyword evidence="8" id="KW-1185">Reference proteome</keyword>
<dbReference type="PANTHER" id="PTHR13847:SF274">
    <property type="entry name" value="RIESKE 2FE-2S IRON-SULFUR PROTEIN YHFW-RELATED"/>
    <property type="match status" value="1"/>
</dbReference>
<protein>
    <submittedName>
        <fullName evidence="7">Glycine/D-amino acid oxidase</fullName>
    </submittedName>
</protein>
<dbReference type="GO" id="GO:0016705">
    <property type="term" value="F:oxidoreductase activity, acting on paired donors, with incorporation or reduction of molecular oxygen"/>
    <property type="evidence" value="ECO:0007669"/>
    <property type="project" value="UniProtKB-ARBA"/>
</dbReference>
<dbReference type="FunFam" id="2.102.10.10:FF:000014">
    <property type="entry name" value="Oxidoreductase, FAD dependent"/>
    <property type="match status" value="1"/>
</dbReference>
<dbReference type="GO" id="GO:0051537">
    <property type="term" value="F:2 iron, 2 sulfur cluster binding"/>
    <property type="evidence" value="ECO:0007669"/>
    <property type="project" value="UniProtKB-KW"/>
</dbReference>
<evidence type="ECO:0000256" key="1">
    <source>
        <dbReference type="ARBA" id="ARBA00022714"/>
    </source>
</evidence>
<dbReference type="CDD" id="cd03477">
    <property type="entry name" value="Rieske_YhfW_C"/>
    <property type="match status" value="1"/>
</dbReference>
<dbReference type="EMBL" id="FQVW01000001">
    <property type="protein sequence ID" value="SHF54832.1"/>
    <property type="molecule type" value="Genomic_DNA"/>
</dbReference>
<dbReference type="GO" id="GO:0004497">
    <property type="term" value="F:monooxygenase activity"/>
    <property type="evidence" value="ECO:0007669"/>
    <property type="project" value="UniProtKB-ARBA"/>
</dbReference>
<dbReference type="InterPro" id="IPR036922">
    <property type="entry name" value="Rieske_2Fe-2S_sf"/>
</dbReference>
<feature type="domain" description="Rieske" evidence="6">
    <location>
        <begin position="417"/>
        <end position="508"/>
    </location>
</feature>